<dbReference type="EMBL" id="LRIE01000058">
    <property type="protein sequence ID" value="KZM36169.1"/>
    <property type="molecule type" value="Genomic_DNA"/>
</dbReference>
<reference evidence="3 4" key="1">
    <citation type="submission" date="2016-01" db="EMBL/GenBank/DDBJ databases">
        <title>Genome sequence of Oerskovia enterophila VJag, an agar and cellulose degrading bacterium.</title>
        <authorList>
            <person name="Poehlein A."/>
            <person name="Jag V."/>
            <person name="Bengelsdorf F."/>
            <person name="Duerre P."/>
            <person name="Daniel R."/>
        </authorList>
    </citation>
    <scope>NUCLEOTIDE SEQUENCE [LARGE SCALE GENOMIC DNA]</scope>
    <source>
        <strain evidence="3 4">VJag</strain>
    </source>
</reference>
<evidence type="ECO:0000313" key="4">
    <source>
        <dbReference type="Proteomes" id="UP000076447"/>
    </source>
</evidence>
<dbReference type="AlphaFoldDB" id="A0A163SA51"/>
<dbReference type="PATRIC" id="fig|43678.3.peg.1178"/>
<dbReference type="Proteomes" id="UP000076447">
    <property type="component" value="Unassembled WGS sequence"/>
</dbReference>
<dbReference type="OrthoDB" id="3690795at2"/>
<organism evidence="3 4">
    <name type="scientific">Oerskovia enterophila</name>
    <dbReference type="NCBI Taxonomy" id="43678"/>
    <lineage>
        <taxon>Bacteria</taxon>
        <taxon>Bacillati</taxon>
        <taxon>Actinomycetota</taxon>
        <taxon>Actinomycetes</taxon>
        <taxon>Micrococcales</taxon>
        <taxon>Cellulomonadaceae</taxon>
        <taxon>Oerskovia</taxon>
    </lineage>
</organism>
<accession>A0A163SA51</accession>
<evidence type="ECO:0000256" key="2">
    <source>
        <dbReference type="SAM" id="Phobius"/>
    </source>
</evidence>
<gene>
    <name evidence="3" type="ORF">OJAG_11280</name>
</gene>
<proteinExistence type="predicted"/>
<evidence type="ECO:0000256" key="1">
    <source>
        <dbReference type="SAM" id="MobiDB-lite"/>
    </source>
</evidence>
<dbReference type="STRING" id="43678.OJAG_11280"/>
<keyword evidence="2" id="KW-0472">Membrane</keyword>
<evidence type="ECO:0000313" key="3">
    <source>
        <dbReference type="EMBL" id="KZM36169.1"/>
    </source>
</evidence>
<comment type="caution">
    <text evidence="3">The sequence shown here is derived from an EMBL/GenBank/DDBJ whole genome shotgun (WGS) entry which is preliminary data.</text>
</comment>
<protein>
    <submittedName>
        <fullName evidence="3">Uncharacterized protein</fullName>
    </submittedName>
</protein>
<feature type="region of interest" description="Disordered" evidence="1">
    <location>
        <begin position="1"/>
        <end position="46"/>
    </location>
</feature>
<keyword evidence="2" id="KW-1133">Transmembrane helix</keyword>
<dbReference type="RefSeq" id="WP_068707600.1">
    <property type="nucleotide sequence ID" value="NZ_LRIE01000058.1"/>
</dbReference>
<keyword evidence="2" id="KW-0812">Transmembrane</keyword>
<sequence>MAQKTAARRSKADLAARSATARGAGPRSGDGAGRPQQRPPERASARWPWNLSRARRAWLAVAALAVVAVVVVAVVWAVTRGPDDGASGAYAVDPARVAELEAAEVARDAENLGVVTDFAVSAQERLVPTMHELSVALPLDGAPGTPATPEQLAAWRDRLAALTTEAEALPTGASGYNVTRNGLGVSIALLGDALDTLELAEGSAEPDRAQLLTLAADLRLRAADTWSMAATQLDDLSVAADQGHVHVFLPLHPDDAGDGAASLGESDH</sequence>
<name>A0A163SA51_9CELL</name>
<feature type="transmembrane region" description="Helical" evidence="2">
    <location>
        <begin position="57"/>
        <end position="78"/>
    </location>
</feature>